<proteinExistence type="predicted"/>
<protein>
    <submittedName>
        <fullName evidence="1">Uncharacterized protein</fullName>
    </submittedName>
</protein>
<sequence>MIAGEPVGDSQRALAEQTSCRLRVCRVSRSRLTSLSLVAVTFAILDTELGILPRTVLIGLRPRRRWCSLALGATLILRSLSSASVNRRLRSVDPSLTPVAERWPAPSNHHHHHSHSPCLPLSVSPSLASRFLPSFSDGHPVPDGFHATGILPAVPSAFFRARRCAVRHRAEDRRRLS</sequence>
<dbReference type="EMBL" id="CP036432">
    <property type="protein sequence ID" value="QDV84102.1"/>
    <property type="molecule type" value="Genomic_DNA"/>
</dbReference>
<reference evidence="1 2" key="1">
    <citation type="submission" date="2019-02" db="EMBL/GenBank/DDBJ databases">
        <title>Deep-cultivation of Planctomycetes and their phenomic and genomic characterization uncovers novel biology.</title>
        <authorList>
            <person name="Wiegand S."/>
            <person name="Jogler M."/>
            <person name="Boedeker C."/>
            <person name="Pinto D."/>
            <person name="Vollmers J."/>
            <person name="Rivas-Marin E."/>
            <person name="Kohn T."/>
            <person name="Peeters S.H."/>
            <person name="Heuer A."/>
            <person name="Rast P."/>
            <person name="Oberbeckmann S."/>
            <person name="Bunk B."/>
            <person name="Jeske O."/>
            <person name="Meyerdierks A."/>
            <person name="Storesund J.E."/>
            <person name="Kallscheuer N."/>
            <person name="Luecker S."/>
            <person name="Lage O.M."/>
            <person name="Pohl T."/>
            <person name="Merkel B.J."/>
            <person name="Hornburger P."/>
            <person name="Mueller R.-W."/>
            <person name="Bruemmer F."/>
            <person name="Labrenz M."/>
            <person name="Spormann A.M."/>
            <person name="Op den Camp H."/>
            <person name="Overmann J."/>
            <person name="Amann R."/>
            <person name="Jetten M.S.M."/>
            <person name="Mascher T."/>
            <person name="Medema M.H."/>
            <person name="Devos D.P."/>
            <person name="Kaster A.-K."/>
            <person name="Ovreas L."/>
            <person name="Rohde M."/>
            <person name="Galperin M.Y."/>
            <person name="Jogler C."/>
        </authorList>
    </citation>
    <scope>NUCLEOTIDE SEQUENCE [LARGE SCALE GENOMIC DNA]</scope>
    <source>
        <strain evidence="1 2">TBK1r</strain>
    </source>
</reference>
<dbReference type="Proteomes" id="UP000318081">
    <property type="component" value="Chromosome"/>
</dbReference>
<name>A0ABX5XQS2_9BACT</name>
<accession>A0ABX5XQS2</accession>
<organism evidence="1 2">
    <name type="scientific">Stieleria magnilauensis</name>
    <dbReference type="NCBI Taxonomy" id="2527963"/>
    <lineage>
        <taxon>Bacteria</taxon>
        <taxon>Pseudomonadati</taxon>
        <taxon>Planctomycetota</taxon>
        <taxon>Planctomycetia</taxon>
        <taxon>Pirellulales</taxon>
        <taxon>Pirellulaceae</taxon>
        <taxon>Stieleria</taxon>
    </lineage>
</organism>
<gene>
    <name evidence="1" type="ORF">TBK1r_30470</name>
</gene>
<keyword evidence="2" id="KW-1185">Reference proteome</keyword>
<evidence type="ECO:0000313" key="1">
    <source>
        <dbReference type="EMBL" id="QDV84102.1"/>
    </source>
</evidence>
<evidence type="ECO:0000313" key="2">
    <source>
        <dbReference type="Proteomes" id="UP000318081"/>
    </source>
</evidence>